<comment type="caution">
    <text evidence="3">The sequence shown here is derived from an EMBL/GenBank/DDBJ whole genome shotgun (WGS) entry which is preliminary data.</text>
</comment>
<dbReference type="OrthoDB" id="9812579at2"/>
<dbReference type="Pfam" id="PF25872">
    <property type="entry name" value="HTH_77"/>
    <property type="match status" value="1"/>
</dbReference>
<protein>
    <submittedName>
        <fullName evidence="3">LuxR family transcriptional regulator</fullName>
    </submittedName>
</protein>
<dbReference type="PANTHER" id="PTHR47691">
    <property type="entry name" value="REGULATOR-RELATED"/>
    <property type="match status" value="1"/>
</dbReference>
<dbReference type="GO" id="GO:0043531">
    <property type="term" value="F:ADP binding"/>
    <property type="evidence" value="ECO:0007669"/>
    <property type="project" value="InterPro"/>
</dbReference>
<evidence type="ECO:0000313" key="4">
    <source>
        <dbReference type="Proteomes" id="UP000295157"/>
    </source>
</evidence>
<dbReference type="InterPro" id="IPR027417">
    <property type="entry name" value="P-loop_NTPase"/>
</dbReference>
<gene>
    <name evidence="3" type="ORF">E1267_32320</name>
</gene>
<dbReference type="Gene3D" id="1.25.40.10">
    <property type="entry name" value="Tetratricopeptide repeat domain"/>
    <property type="match status" value="1"/>
</dbReference>
<keyword evidence="4" id="KW-1185">Reference proteome</keyword>
<dbReference type="Gene3D" id="3.40.50.300">
    <property type="entry name" value="P-loop containing nucleotide triphosphate hydrolases"/>
    <property type="match status" value="1"/>
</dbReference>
<organism evidence="3 4">
    <name type="scientific">Nonomuraea longispora</name>
    <dbReference type="NCBI Taxonomy" id="1848320"/>
    <lineage>
        <taxon>Bacteria</taxon>
        <taxon>Bacillati</taxon>
        <taxon>Actinomycetota</taxon>
        <taxon>Actinomycetes</taxon>
        <taxon>Streptosporangiales</taxon>
        <taxon>Streptosporangiaceae</taxon>
        <taxon>Nonomuraea</taxon>
    </lineage>
</organism>
<feature type="domain" description="Winged helix-turn-helix" evidence="2">
    <location>
        <begin position="270"/>
        <end position="342"/>
    </location>
</feature>
<dbReference type="SUPFAM" id="SSF52540">
    <property type="entry name" value="P-loop containing nucleoside triphosphate hydrolases"/>
    <property type="match status" value="1"/>
</dbReference>
<dbReference type="InterPro" id="IPR058852">
    <property type="entry name" value="HTH_77"/>
</dbReference>
<dbReference type="SUPFAM" id="SSF48452">
    <property type="entry name" value="TPR-like"/>
    <property type="match status" value="1"/>
</dbReference>
<dbReference type="RefSeq" id="WP_132338151.1">
    <property type="nucleotide sequence ID" value="NZ_SMJZ01000163.1"/>
</dbReference>
<dbReference type="InterPro" id="IPR002182">
    <property type="entry name" value="NB-ARC"/>
</dbReference>
<dbReference type="AlphaFoldDB" id="A0A4R4MYJ0"/>
<proteinExistence type="predicted"/>
<dbReference type="PRINTS" id="PR00364">
    <property type="entry name" value="DISEASERSIST"/>
</dbReference>
<dbReference type="EMBL" id="SMJZ01000163">
    <property type="protein sequence ID" value="TDC01295.1"/>
    <property type="molecule type" value="Genomic_DNA"/>
</dbReference>
<evidence type="ECO:0000259" key="2">
    <source>
        <dbReference type="Pfam" id="PF25872"/>
    </source>
</evidence>
<feature type="domain" description="NB-ARC" evidence="1">
    <location>
        <begin position="33"/>
        <end position="143"/>
    </location>
</feature>
<dbReference type="Proteomes" id="UP000295157">
    <property type="component" value="Unassembled WGS sequence"/>
</dbReference>
<accession>A0A4R4MYJ0</accession>
<evidence type="ECO:0000259" key="1">
    <source>
        <dbReference type="Pfam" id="PF00931"/>
    </source>
</evidence>
<dbReference type="InterPro" id="IPR011990">
    <property type="entry name" value="TPR-like_helical_dom_sf"/>
</dbReference>
<reference evidence="3 4" key="1">
    <citation type="submission" date="2019-02" db="EMBL/GenBank/DDBJ databases">
        <title>Draft genome sequences of novel Actinobacteria.</title>
        <authorList>
            <person name="Sahin N."/>
            <person name="Ay H."/>
            <person name="Saygin H."/>
        </authorList>
    </citation>
    <scope>NUCLEOTIDE SEQUENCE [LARGE SCALE GENOMIC DNA]</scope>
    <source>
        <strain evidence="3 4">KC201</strain>
    </source>
</reference>
<dbReference type="Pfam" id="PF00931">
    <property type="entry name" value="NB-ARC"/>
    <property type="match status" value="1"/>
</dbReference>
<evidence type="ECO:0000313" key="3">
    <source>
        <dbReference type="EMBL" id="TDC01295.1"/>
    </source>
</evidence>
<dbReference type="PANTHER" id="PTHR47691:SF3">
    <property type="entry name" value="HTH-TYPE TRANSCRIPTIONAL REGULATOR RV0890C-RELATED"/>
    <property type="match status" value="1"/>
</dbReference>
<sequence>MKPNGGLLTGGSSFIGRRRELSTARKALTQGRLLTLTGPGGVGKTHLALRIVEHVRGMFRDGVAVVEVGTLETGELLEPAVAAALGLHDTGPDPMNALVDYVSGKRMLLVLDNCEHLCVICGRFVDRLLRAAPRLRILVTSRQTLGVYGERVLPVRPLPVPDPGRPPGEIARHDSVRLLESRMAAVLPGFSLAADNAHRVARLAQRLEGVPLAIELAAARLRTMSLDQLLRELDRPIDVLAADTCAAALPRHHSVRATTDWSYGLCSPGEQRLWARLSMFPAGVDLDTAESVCSGDGIDAADVLDLLAGLVDKSVVCCERRESGLRYRMLESLRAYGGERLASSDKDLLRGRYVDHYGDLVRNSRIDRLVPDQLERYRRLQAELPNVRVALEACLSRPPLARAGLDIASTLWCFWLLAGSLIEGRYWLERGLGLVPEPGGIRATALWADSMLALRQGDLMRALPRLGECLDLARRPGNEAVLPYAIRTAGVAAFSSGDHERGLSLLRESLALHRSGENLDGVMLNLYYAAAYGSVGHPGQAAEFGEELLDMSEKHHAQVSRAYAQLALGVVRWNLGDCRRAEALVTSAAVFTGAVDDRWCLTQCLEVLAWIAGARQDHWRAAGLMGAAHALWQAMGASPERLWYHAAGHERCREQARGALGGRAFATAFRQGTRLGQERAVNYAVAGP</sequence>
<name>A0A4R4MYJ0_9ACTN</name>